<protein>
    <submittedName>
        <fullName evidence="2">SGNH hydrolase-type esterase domain-containing protein</fullName>
    </submittedName>
</protein>
<proteinExistence type="predicted"/>
<dbReference type="GeneID" id="33556997"/>
<evidence type="ECO:0000313" key="3">
    <source>
        <dbReference type="Proteomes" id="UP000193218"/>
    </source>
</evidence>
<evidence type="ECO:0000259" key="1">
    <source>
        <dbReference type="Pfam" id="PF13472"/>
    </source>
</evidence>
<accession>A0A1Y1UMY1</accession>
<dbReference type="InterPro" id="IPR051532">
    <property type="entry name" value="Ester_Hydrolysis_Enzymes"/>
</dbReference>
<dbReference type="InterPro" id="IPR036514">
    <property type="entry name" value="SGNH_hydro_sf"/>
</dbReference>
<feature type="domain" description="SGNH hydrolase-type esterase" evidence="1">
    <location>
        <begin position="12"/>
        <end position="198"/>
    </location>
</feature>
<dbReference type="RefSeq" id="XP_021873281.1">
    <property type="nucleotide sequence ID" value="XM_022015189.1"/>
</dbReference>
<dbReference type="AlphaFoldDB" id="A0A1Y1UMY1"/>
<evidence type="ECO:0000313" key="2">
    <source>
        <dbReference type="EMBL" id="ORX39418.1"/>
    </source>
</evidence>
<gene>
    <name evidence="2" type="ORF">BD324DRAFT_619652</name>
</gene>
<dbReference type="InParanoid" id="A0A1Y1UMY1"/>
<keyword evidence="2" id="KW-0378">Hydrolase</keyword>
<dbReference type="OrthoDB" id="408760at2759"/>
<dbReference type="InterPro" id="IPR013830">
    <property type="entry name" value="SGNH_hydro"/>
</dbReference>
<organism evidence="2 3">
    <name type="scientific">Kockovaella imperatae</name>
    <dbReference type="NCBI Taxonomy" id="4999"/>
    <lineage>
        <taxon>Eukaryota</taxon>
        <taxon>Fungi</taxon>
        <taxon>Dikarya</taxon>
        <taxon>Basidiomycota</taxon>
        <taxon>Agaricomycotina</taxon>
        <taxon>Tremellomycetes</taxon>
        <taxon>Tremellales</taxon>
        <taxon>Cuniculitremaceae</taxon>
        <taxon>Kockovaella</taxon>
    </lineage>
</organism>
<dbReference type="PANTHER" id="PTHR30383">
    <property type="entry name" value="THIOESTERASE 1/PROTEASE 1/LYSOPHOSPHOLIPASE L1"/>
    <property type="match status" value="1"/>
</dbReference>
<dbReference type="PANTHER" id="PTHR30383:SF19">
    <property type="entry name" value="FIBRONECTIN TYPE-III DOMAIN-CONTAINING PROTEIN"/>
    <property type="match status" value="1"/>
</dbReference>
<dbReference type="SUPFAM" id="SSF52266">
    <property type="entry name" value="SGNH hydrolase"/>
    <property type="match status" value="1"/>
</dbReference>
<name>A0A1Y1UMY1_9TREE</name>
<dbReference type="CDD" id="cd00229">
    <property type="entry name" value="SGNH_hydrolase"/>
    <property type="match status" value="1"/>
</dbReference>
<dbReference type="Gene3D" id="3.40.50.1110">
    <property type="entry name" value="SGNH hydrolase"/>
    <property type="match status" value="1"/>
</dbReference>
<sequence length="214" mass="24114">MSDSSSLLRILCLGDSLTSGYVSPYQPNARPYAIGLEEVLERALPGIRIDITVNGVPGACVQDDFMQRLVDEIGEDKSTSPFDWIVILGGTNDLAFASREGVRGIYQSLERLYALALRGGCRVLALTVPETCWGHPSLPKDEFYEKRDQLNNLINSYKRDNYYVFDLHQAIPYMNLSKEDKKLYWADGVHRTALGYDIMGEKIGEALLRFLRNV</sequence>
<reference evidence="2 3" key="1">
    <citation type="submission" date="2017-03" db="EMBL/GenBank/DDBJ databases">
        <title>Widespread Adenine N6-methylation of Active Genes in Fungi.</title>
        <authorList>
            <consortium name="DOE Joint Genome Institute"/>
            <person name="Mondo S.J."/>
            <person name="Dannebaum R.O."/>
            <person name="Kuo R.C."/>
            <person name="Louie K.B."/>
            <person name="Bewick A.J."/>
            <person name="Labutti K."/>
            <person name="Haridas S."/>
            <person name="Kuo A."/>
            <person name="Salamov A."/>
            <person name="Ahrendt S.R."/>
            <person name="Lau R."/>
            <person name="Bowen B.P."/>
            <person name="Lipzen A."/>
            <person name="Sullivan W."/>
            <person name="Andreopoulos W.B."/>
            <person name="Clum A."/>
            <person name="Lindquist E."/>
            <person name="Daum C."/>
            <person name="Northen T.R."/>
            <person name="Ramamoorthy G."/>
            <person name="Schmitz R.J."/>
            <person name="Gryganskyi A."/>
            <person name="Culley D."/>
            <person name="Magnuson J."/>
            <person name="James T.Y."/>
            <person name="O'Malley M.A."/>
            <person name="Stajich J.E."/>
            <person name="Spatafora J.W."/>
            <person name="Visel A."/>
            <person name="Grigoriev I.V."/>
        </authorList>
    </citation>
    <scope>NUCLEOTIDE SEQUENCE [LARGE SCALE GENOMIC DNA]</scope>
    <source>
        <strain evidence="2 3">NRRL Y-17943</strain>
    </source>
</reference>
<dbReference type="Pfam" id="PF13472">
    <property type="entry name" value="Lipase_GDSL_2"/>
    <property type="match status" value="1"/>
</dbReference>
<dbReference type="GO" id="GO:0004622">
    <property type="term" value="F:phosphatidylcholine lysophospholipase activity"/>
    <property type="evidence" value="ECO:0007669"/>
    <property type="project" value="TreeGrafter"/>
</dbReference>
<keyword evidence="3" id="KW-1185">Reference proteome</keyword>
<dbReference type="EMBL" id="NBSH01000003">
    <property type="protein sequence ID" value="ORX39418.1"/>
    <property type="molecule type" value="Genomic_DNA"/>
</dbReference>
<comment type="caution">
    <text evidence="2">The sequence shown here is derived from an EMBL/GenBank/DDBJ whole genome shotgun (WGS) entry which is preliminary data.</text>
</comment>
<dbReference type="Proteomes" id="UP000193218">
    <property type="component" value="Unassembled WGS sequence"/>
</dbReference>